<feature type="domain" description="Ubiquitin-like" evidence="2">
    <location>
        <begin position="484"/>
        <end position="549"/>
    </location>
</feature>
<feature type="domain" description="Ubiquitin-like" evidence="2">
    <location>
        <begin position="410"/>
        <end position="470"/>
    </location>
</feature>
<evidence type="ECO:0000259" key="2">
    <source>
        <dbReference type="PROSITE" id="PS50053"/>
    </source>
</evidence>
<dbReference type="InterPro" id="IPR000626">
    <property type="entry name" value="Ubiquitin-like_dom"/>
</dbReference>
<dbReference type="InterPro" id="IPR029071">
    <property type="entry name" value="Ubiquitin-like_domsf"/>
</dbReference>
<dbReference type="InterPro" id="IPR050158">
    <property type="entry name" value="Ubiquitin_ubiquitin-like"/>
</dbReference>
<protein>
    <recommendedName>
        <fullName evidence="2">Ubiquitin-like domain-containing protein</fullName>
    </recommendedName>
</protein>
<name>A0ABQ8UXT8_9EUKA</name>
<dbReference type="Proteomes" id="UP001141327">
    <property type="component" value="Unassembled WGS sequence"/>
</dbReference>
<comment type="caution">
    <text evidence="3">The sequence shown here is derived from an EMBL/GenBank/DDBJ whole genome shotgun (WGS) entry which is preliminary data.</text>
</comment>
<sequence length="594" mass="65457">MQVLVHLTGLEESIAMDFEPNETVEVAKEKINARFSELGFELDTWDVNGLRLLSGASSNDLHELENSRTLAELGVDGSSMLIALPPRPIEFVVDTPDVLVTVWMSLAQRVSLLKKRIGEKQPQLDPEEFHITFANTTLPDDAILRDYLPAHTPRVNLTLVPCLSSFIDFLCDALPRAITLDRNASFEDLWAEVCTVDHRFHHRAEALLWEGRPIPREGPLSSLPFPHGTTLTLYKQTITVLTDSPETDGISVAFRPTSPITDILRQLCGTADRFILSWGNEILNRDGTLASNHIPNEAVLRLVPIIFPLKVTTPQGTLTMTLPVTAAETVAAIKRRLCMFCERPPRRQILTIMGVPLADDEFVLKRVLGEAAGPGASPPSAMGTPAATPAAQPPPSQPAVVWDYLPGDCLDLTIEMNGATKLILRVRIRDAMADVKQRLWQVAGIPVDQQRLTWRDMPLEDETTVAETELMREPVPTLKVTIQSHLTVAVAGDLPDGQGHLSLEVQAPRNETVWSLKCTIARTCGLRPEKQRLMAEGRAAEDGRRLEDYYTCGWGALEFALQVIPGVQVIPSPSPLLHRPGGRLAALEASSPRL</sequence>
<dbReference type="EMBL" id="JAPMOS010000007">
    <property type="protein sequence ID" value="KAJ4461565.1"/>
    <property type="molecule type" value="Genomic_DNA"/>
</dbReference>
<proteinExistence type="predicted"/>
<dbReference type="SUPFAM" id="SSF54236">
    <property type="entry name" value="Ubiquitin-like"/>
    <property type="match status" value="4"/>
</dbReference>
<organism evidence="3 4">
    <name type="scientific">Paratrimastix pyriformis</name>
    <dbReference type="NCBI Taxonomy" id="342808"/>
    <lineage>
        <taxon>Eukaryota</taxon>
        <taxon>Metamonada</taxon>
        <taxon>Preaxostyla</taxon>
        <taxon>Paratrimastigidae</taxon>
        <taxon>Paratrimastix</taxon>
    </lineage>
</organism>
<accession>A0ABQ8UXT8</accession>
<dbReference type="CDD" id="cd17039">
    <property type="entry name" value="Ubl_ubiquitin_like"/>
    <property type="match status" value="3"/>
</dbReference>
<feature type="region of interest" description="Disordered" evidence="1">
    <location>
        <begin position="373"/>
        <end position="397"/>
    </location>
</feature>
<dbReference type="SMART" id="SM00213">
    <property type="entry name" value="UBQ"/>
    <property type="match status" value="4"/>
</dbReference>
<evidence type="ECO:0000313" key="3">
    <source>
        <dbReference type="EMBL" id="KAJ4461565.1"/>
    </source>
</evidence>
<dbReference type="Gene3D" id="3.10.20.90">
    <property type="entry name" value="Phosphatidylinositol 3-kinase Catalytic Subunit, Chain A, domain 1"/>
    <property type="match status" value="2"/>
</dbReference>
<gene>
    <name evidence="3" type="ORF">PAPYR_2161</name>
</gene>
<feature type="compositionally biased region" description="Low complexity" evidence="1">
    <location>
        <begin position="373"/>
        <end position="390"/>
    </location>
</feature>
<dbReference type="PROSITE" id="PS50053">
    <property type="entry name" value="UBIQUITIN_2"/>
    <property type="match status" value="3"/>
</dbReference>
<reference evidence="3" key="1">
    <citation type="journal article" date="2022" name="bioRxiv">
        <title>Genomics of Preaxostyla Flagellates Illuminates Evolutionary Transitions and the Path Towards Mitochondrial Loss.</title>
        <authorList>
            <person name="Novak L.V.F."/>
            <person name="Treitli S.C."/>
            <person name="Pyrih J."/>
            <person name="Halakuc P."/>
            <person name="Pipaliya S.V."/>
            <person name="Vacek V."/>
            <person name="Brzon O."/>
            <person name="Soukal P."/>
            <person name="Eme L."/>
            <person name="Dacks J.B."/>
            <person name="Karnkowska A."/>
            <person name="Elias M."/>
            <person name="Hampl V."/>
        </authorList>
    </citation>
    <scope>NUCLEOTIDE SEQUENCE</scope>
    <source>
        <strain evidence="3">RCP-MX</strain>
    </source>
</reference>
<dbReference type="PANTHER" id="PTHR10666">
    <property type="entry name" value="UBIQUITIN"/>
    <property type="match status" value="1"/>
</dbReference>
<keyword evidence="4" id="KW-1185">Reference proteome</keyword>
<evidence type="ECO:0000256" key="1">
    <source>
        <dbReference type="SAM" id="MobiDB-lite"/>
    </source>
</evidence>
<feature type="domain" description="Ubiquitin-like" evidence="2">
    <location>
        <begin position="1"/>
        <end position="81"/>
    </location>
</feature>
<dbReference type="Pfam" id="PF00240">
    <property type="entry name" value="ubiquitin"/>
    <property type="match status" value="1"/>
</dbReference>
<evidence type="ECO:0000313" key="4">
    <source>
        <dbReference type="Proteomes" id="UP001141327"/>
    </source>
</evidence>